<proteinExistence type="predicted"/>
<dbReference type="Gene3D" id="1.25.40.10">
    <property type="entry name" value="Tetratricopeptide repeat domain"/>
    <property type="match status" value="1"/>
</dbReference>
<organism evidence="3 4">
    <name type="scientific">Paenibacillus prosopidis</name>
    <dbReference type="NCBI Taxonomy" id="630520"/>
    <lineage>
        <taxon>Bacteria</taxon>
        <taxon>Bacillati</taxon>
        <taxon>Bacillota</taxon>
        <taxon>Bacilli</taxon>
        <taxon>Bacillales</taxon>
        <taxon>Paenibacillaceae</taxon>
        <taxon>Paenibacillus</taxon>
    </lineage>
</organism>
<dbReference type="InterPro" id="IPR011990">
    <property type="entry name" value="TPR-like_helical_dom_sf"/>
</dbReference>
<keyword evidence="1" id="KW-0472">Membrane</keyword>
<keyword evidence="1" id="KW-1133">Transmembrane helix</keyword>
<feature type="chain" id="PRO_5017001327" evidence="2">
    <location>
        <begin position="31"/>
        <end position="378"/>
    </location>
</feature>
<keyword evidence="2" id="KW-0732">Signal</keyword>
<dbReference type="OrthoDB" id="2541477at2"/>
<feature type="transmembrane region" description="Helical" evidence="1">
    <location>
        <begin position="259"/>
        <end position="282"/>
    </location>
</feature>
<sequence length="378" mass="44066">MKKNKSPYLFFFSIMIALIILITSPGTSMAQNSSQDLEQEYSNKANQFFVDRNYEQAALVLEELLAKNPDLNNETVYRQLTHIYDNYLFNFEKALSFYEKYLVRFPEGKFAGTFRERVAYLNERRSEWQALRDFRKIQLEEDNIRINESLDEVETILSKSENALIASEMHIYLANKYFEIAQYQKARKHAEKYINSFGKASMSSKDKALALKLYSDILIKQRSFGKAIWALDQVRVLGNPVDNFNFEVEKTNIINLRNMWYGFIFSLLYFITVVILLIPIKFWQHFNLQYARQLVAPLLLLVLISLGPVLILIITGEPEVDLRFFFSLLGLSILSLMIIRLLAPLSLKTGRLVYVLISCLHMAGASFMTYYMIVYKPL</sequence>
<evidence type="ECO:0000256" key="2">
    <source>
        <dbReference type="SAM" id="SignalP"/>
    </source>
</evidence>
<feature type="transmembrane region" description="Helical" evidence="1">
    <location>
        <begin position="294"/>
        <end position="316"/>
    </location>
</feature>
<evidence type="ECO:0000313" key="3">
    <source>
        <dbReference type="EMBL" id="RCW51699.1"/>
    </source>
</evidence>
<dbReference type="Proteomes" id="UP000252415">
    <property type="component" value="Unassembled WGS sequence"/>
</dbReference>
<accession>A0A368W807</accession>
<dbReference type="EMBL" id="QPJD01000001">
    <property type="protein sequence ID" value="RCW51699.1"/>
    <property type="molecule type" value="Genomic_DNA"/>
</dbReference>
<feature type="transmembrane region" description="Helical" evidence="1">
    <location>
        <begin position="352"/>
        <end position="373"/>
    </location>
</feature>
<evidence type="ECO:0000256" key="1">
    <source>
        <dbReference type="SAM" id="Phobius"/>
    </source>
</evidence>
<reference evidence="3 4" key="1">
    <citation type="submission" date="2018-07" db="EMBL/GenBank/DDBJ databases">
        <title>Genomic Encyclopedia of Type Strains, Phase III (KMG-III): the genomes of soil and plant-associated and newly described type strains.</title>
        <authorList>
            <person name="Whitman W."/>
        </authorList>
    </citation>
    <scope>NUCLEOTIDE SEQUENCE [LARGE SCALE GENOMIC DNA]</scope>
    <source>
        <strain evidence="3 4">CECT 7506</strain>
    </source>
</reference>
<dbReference type="AlphaFoldDB" id="A0A368W807"/>
<name>A0A368W807_9BACL</name>
<dbReference type="RefSeq" id="WP_114377974.1">
    <property type="nucleotide sequence ID" value="NZ_QPJD01000001.1"/>
</dbReference>
<keyword evidence="1" id="KW-0812">Transmembrane</keyword>
<dbReference type="SUPFAM" id="SSF48452">
    <property type="entry name" value="TPR-like"/>
    <property type="match status" value="1"/>
</dbReference>
<evidence type="ECO:0000313" key="4">
    <source>
        <dbReference type="Proteomes" id="UP000252415"/>
    </source>
</evidence>
<comment type="caution">
    <text evidence="3">The sequence shown here is derived from an EMBL/GenBank/DDBJ whole genome shotgun (WGS) entry which is preliminary data.</text>
</comment>
<keyword evidence="4" id="KW-1185">Reference proteome</keyword>
<feature type="transmembrane region" description="Helical" evidence="1">
    <location>
        <begin position="322"/>
        <end position="343"/>
    </location>
</feature>
<feature type="signal peptide" evidence="2">
    <location>
        <begin position="1"/>
        <end position="30"/>
    </location>
</feature>
<protein>
    <submittedName>
        <fullName evidence="3">Outer membrane protein assembly factor BamD (BamD/ComL family)</fullName>
    </submittedName>
</protein>
<gene>
    <name evidence="3" type="ORF">DFP97_10139</name>
</gene>